<proteinExistence type="predicted"/>
<feature type="region of interest" description="Disordered" evidence="1">
    <location>
        <begin position="1"/>
        <end position="23"/>
    </location>
</feature>
<keyword evidence="2" id="KW-0472">Membrane</keyword>
<evidence type="ECO:0000256" key="2">
    <source>
        <dbReference type="SAM" id="Phobius"/>
    </source>
</evidence>
<organism evidence="3 4">
    <name type="scientific">Aromia moschata</name>
    <dbReference type="NCBI Taxonomy" id="1265417"/>
    <lineage>
        <taxon>Eukaryota</taxon>
        <taxon>Metazoa</taxon>
        <taxon>Ecdysozoa</taxon>
        <taxon>Arthropoda</taxon>
        <taxon>Hexapoda</taxon>
        <taxon>Insecta</taxon>
        <taxon>Pterygota</taxon>
        <taxon>Neoptera</taxon>
        <taxon>Endopterygota</taxon>
        <taxon>Coleoptera</taxon>
        <taxon>Polyphaga</taxon>
        <taxon>Cucujiformia</taxon>
        <taxon>Chrysomeloidea</taxon>
        <taxon>Cerambycidae</taxon>
        <taxon>Cerambycinae</taxon>
        <taxon>Callichromatini</taxon>
        <taxon>Aromia</taxon>
    </lineage>
</organism>
<keyword evidence="4" id="KW-1185">Reference proteome</keyword>
<protein>
    <submittedName>
        <fullName evidence="3">Uncharacterized protein</fullName>
    </submittedName>
</protein>
<comment type="caution">
    <text evidence="3">The sequence shown here is derived from an EMBL/GenBank/DDBJ whole genome shotgun (WGS) entry which is preliminary data.</text>
</comment>
<feature type="transmembrane region" description="Helical" evidence="2">
    <location>
        <begin position="29"/>
        <end position="49"/>
    </location>
</feature>
<dbReference type="Proteomes" id="UP001162162">
    <property type="component" value="Unassembled WGS sequence"/>
</dbReference>
<keyword evidence="2" id="KW-0812">Transmembrane</keyword>
<evidence type="ECO:0000256" key="1">
    <source>
        <dbReference type="SAM" id="MobiDB-lite"/>
    </source>
</evidence>
<evidence type="ECO:0000313" key="3">
    <source>
        <dbReference type="EMBL" id="KAJ8948579.1"/>
    </source>
</evidence>
<sequence length="86" mass="9726">MTENKVGEKEMTEENLTEEKVTDGSRSKLMFVLFYALGTLTLVPSSFYITANDVILELIDPNTDLMDPNQLSYKIGRRHSLLLAKS</sequence>
<reference evidence="3" key="1">
    <citation type="journal article" date="2023" name="Insect Mol. Biol.">
        <title>Genome sequencing provides insights into the evolution of gene families encoding plant cell wall-degrading enzymes in longhorned beetles.</title>
        <authorList>
            <person name="Shin N.R."/>
            <person name="Okamura Y."/>
            <person name="Kirsch R."/>
            <person name="Pauchet Y."/>
        </authorList>
    </citation>
    <scope>NUCLEOTIDE SEQUENCE</scope>
    <source>
        <strain evidence="3">AMC_N1</strain>
    </source>
</reference>
<name>A0AAV8YBX4_9CUCU</name>
<keyword evidence="2" id="KW-1133">Transmembrane helix</keyword>
<dbReference type="EMBL" id="JAPWTK010000134">
    <property type="protein sequence ID" value="KAJ8948579.1"/>
    <property type="molecule type" value="Genomic_DNA"/>
</dbReference>
<dbReference type="AlphaFoldDB" id="A0AAV8YBX4"/>
<gene>
    <name evidence="3" type="ORF">NQ318_007583</name>
</gene>
<accession>A0AAV8YBX4</accession>
<evidence type="ECO:0000313" key="4">
    <source>
        <dbReference type="Proteomes" id="UP001162162"/>
    </source>
</evidence>